<dbReference type="Pfam" id="PF14454">
    <property type="entry name" value="Prok_Ub"/>
    <property type="match status" value="1"/>
</dbReference>
<protein>
    <submittedName>
        <fullName evidence="2">PRTRC system protein C</fullName>
    </submittedName>
</protein>
<dbReference type="AlphaFoldDB" id="A0A1M6SJ62"/>
<accession>A0A1M6SJ62</accession>
<dbReference type="NCBIfam" id="TIGR03738">
    <property type="entry name" value="PRTRC_C"/>
    <property type="match status" value="1"/>
</dbReference>
<evidence type="ECO:0000313" key="3">
    <source>
        <dbReference type="Proteomes" id="UP000184031"/>
    </source>
</evidence>
<sequence>MMLTATILPRVFFFKEGGKEVELADPDPQWSTETVLHFYANTYPVLNNARIEGPQVRDDRMEYHFNSVMGTKG</sequence>
<reference evidence="2 3" key="1">
    <citation type="submission" date="2016-11" db="EMBL/GenBank/DDBJ databases">
        <authorList>
            <person name="Varghese N."/>
            <person name="Submissions S."/>
        </authorList>
    </citation>
    <scope>NUCLEOTIDE SEQUENCE [LARGE SCALE GENOMIC DNA]</scope>
    <source>
        <strain evidence="2 3">CGMCC 1.12174</strain>
        <strain evidence="1 4">DSM 26351</strain>
    </source>
</reference>
<dbReference type="Proteomes" id="UP000198940">
    <property type="component" value="Unassembled WGS sequence"/>
</dbReference>
<keyword evidence="4" id="KW-1185">Reference proteome</keyword>
<organism evidence="2 3">
    <name type="scientific">Flagellimonas taeanensis</name>
    <dbReference type="NCBI Taxonomy" id="1005926"/>
    <lineage>
        <taxon>Bacteria</taxon>
        <taxon>Pseudomonadati</taxon>
        <taxon>Bacteroidota</taxon>
        <taxon>Flavobacteriia</taxon>
        <taxon>Flavobacteriales</taxon>
        <taxon>Flavobacteriaceae</taxon>
        <taxon>Flagellimonas</taxon>
    </lineage>
</organism>
<proteinExistence type="predicted"/>
<gene>
    <name evidence="1" type="ORF">SAMN04487891_102469</name>
    <name evidence="2" type="ORF">SAMN05216293_1150</name>
</gene>
<evidence type="ECO:0000313" key="1">
    <source>
        <dbReference type="EMBL" id="SFB81069.1"/>
    </source>
</evidence>
<dbReference type="Proteomes" id="UP000184031">
    <property type="component" value="Unassembled WGS sequence"/>
</dbReference>
<dbReference type="InterPro" id="IPR022289">
    <property type="entry name" value="PRTRC_protein-C"/>
</dbReference>
<dbReference type="RefSeq" id="WP_417935141.1">
    <property type="nucleotide sequence ID" value="NZ_FOKU01000002.1"/>
</dbReference>
<evidence type="ECO:0000313" key="4">
    <source>
        <dbReference type="Proteomes" id="UP000198940"/>
    </source>
</evidence>
<dbReference type="STRING" id="1055723.SAMN05216293_1150"/>
<evidence type="ECO:0000313" key="2">
    <source>
        <dbReference type="EMBL" id="SHK44686.1"/>
    </source>
</evidence>
<comment type="caution">
    <text evidence="2">The sequence shown here is derived from an EMBL/GenBank/DDBJ whole genome shotgun (WGS) entry which is preliminary data.</text>
</comment>
<dbReference type="InterPro" id="IPR032866">
    <property type="entry name" value="Prok_Ub"/>
</dbReference>
<name>A0A1M6SJ62_9FLAO</name>
<dbReference type="EMBL" id="FRAT01000002">
    <property type="protein sequence ID" value="SHK44686.1"/>
    <property type="molecule type" value="Genomic_DNA"/>
</dbReference>
<dbReference type="EMBL" id="FOKU01000002">
    <property type="protein sequence ID" value="SFB81069.1"/>
    <property type="molecule type" value="Genomic_DNA"/>
</dbReference>